<gene>
    <name evidence="7 10" type="primary">asnA</name>
    <name evidence="10" type="ORF">HMPREF9248_0921</name>
</gene>
<dbReference type="InterPro" id="IPR045864">
    <property type="entry name" value="aa-tRNA-synth_II/BPL/LPL"/>
</dbReference>
<dbReference type="PANTHER" id="PTHR30073:SF5">
    <property type="entry name" value="ASPARTATE--AMMONIA LIGASE"/>
    <property type="match status" value="1"/>
</dbReference>
<feature type="domain" description="Aminoacyl-transfer RNA synthetases class-II family profile" evidence="9">
    <location>
        <begin position="96"/>
        <end position="318"/>
    </location>
</feature>
<proteinExistence type="inferred from homology"/>
<dbReference type="Pfam" id="PF03590">
    <property type="entry name" value="AsnA"/>
    <property type="match status" value="1"/>
</dbReference>
<evidence type="ECO:0000313" key="10">
    <source>
        <dbReference type="EMBL" id="EFL44373.1"/>
    </source>
</evidence>
<keyword evidence="1 7" id="KW-0963">Cytoplasm</keyword>
<keyword evidence="2 7" id="KW-0436">Ligase</keyword>
<keyword evidence="4 7" id="KW-0547">Nucleotide-binding</keyword>
<dbReference type="EMBL" id="AEDQ01000017">
    <property type="protein sequence ID" value="EFL44373.1"/>
    <property type="molecule type" value="Genomic_DNA"/>
</dbReference>
<keyword evidence="11" id="KW-1185">Reference proteome</keyword>
<organism evidence="10 11">
    <name type="scientific">Fannyhessea vaginae PB189-T1-4</name>
    <dbReference type="NCBI Taxonomy" id="866774"/>
    <lineage>
        <taxon>Bacteria</taxon>
        <taxon>Bacillati</taxon>
        <taxon>Actinomycetota</taxon>
        <taxon>Coriobacteriia</taxon>
        <taxon>Coriobacteriales</taxon>
        <taxon>Atopobiaceae</taxon>
        <taxon>Fannyhessea</taxon>
    </lineage>
</organism>
<evidence type="ECO:0000313" key="11">
    <source>
        <dbReference type="Proteomes" id="UP000004431"/>
    </source>
</evidence>
<dbReference type="PIRSF" id="PIRSF001555">
    <property type="entry name" value="Asp_ammon_ligase"/>
    <property type="match status" value="1"/>
</dbReference>
<dbReference type="SUPFAM" id="SSF55681">
    <property type="entry name" value="Class II aaRS and biotin synthetases"/>
    <property type="match status" value="1"/>
</dbReference>
<comment type="subcellular location">
    <subcellularLocation>
        <location evidence="7">Cytoplasm</location>
    </subcellularLocation>
</comment>
<evidence type="ECO:0000256" key="6">
    <source>
        <dbReference type="ARBA" id="ARBA00022888"/>
    </source>
</evidence>
<comment type="pathway">
    <text evidence="7">Amino-acid biosynthesis; L-asparagine biosynthesis; L-asparagine from L-aspartate (ammonia route): step 1/1.</text>
</comment>
<comment type="similarity">
    <text evidence="7">Belongs to the class-II aminoacyl-tRNA synthetase family. AsnA subfamily.</text>
</comment>
<reference evidence="10 11" key="1">
    <citation type="submission" date="2010-08" db="EMBL/GenBank/DDBJ databases">
        <authorList>
            <person name="Durkin A.S."/>
            <person name="Madupu R."/>
            <person name="Torralba M."/>
            <person name="Gillis M."/>
            <person name="Methe B."/>
            <person name="Sutton G."/>
            <person name="Nelson K.E."/>
        </authorList>
    </citation>
    <scope>NUCLEOTIDE SEQUENCE [LARGE SCALE GENOMIC DNA]</scope>
    <source>
        <strain evidence="10 11">PB189-T1-4</strain>
    </source>
</reference>
<name>A0ABN0B0P3_9ACTN</name>
<dbReference type="GO" id="GO:0004071">
    <property type="term" value="F:aspartate-ammonia ligase activity"/>
    <property type="evidence" value="ECO:0007669"/>
    <property type="project" value="UniProtKB-EC"/>
</dbReference>
<dbReference type="InterPro" id="IPR006195">
    <property type="entry name" value="aa-tRNA-synth_II"/>
</dbReference>
<dbReference type="HAMAP" id="MF_00555">
    <property type="entry name" value="AsnA"/>
    <property type="match status" value="1"/>
</dbReference>
<protein>
    <recommendedName>
        <fullName evidence="7 8">Aspartate--ammonia ligase</fullName>
        <ecNumber evidence="7 8">6.3.1.1</ecNumber>
    </recommendedName>
    <alternativeName>
        <fullName evidence="7">Asparagine synthetase A</fullName>
    </alternativeName>
</protein>
<evidence type="ECO:0000256" key="2">
    <source>
        <dbReference type="ARBA" id="ARBA00022598"/>
    </source>
</evidence>
<keyword evidence="3 7" id="KW-0028">Amino-acid biosynthesis</keyword>
<dbReference type="PANTHER" id="PTHR30073">
    <property type="entry name" value="ASPARTATE--AMMONIA LIGASE"/>
    <property type="match status" value="1"/>
</dbReference>
<dbReference type="RefSeq" id="WP_006304089.1">
    <property type="nucleotide sequence ID" value="NZ_AEDQ01000017.1"/>
</dbReference>
<sequence length="333" mass="38534">MRSNSHAEQFNLKETQIAIKCLKDYFERELSSTLNLLRVTAPLFVQPQTGLNDNLSGTEKAVDFYITKPQIHCEIVHSLAKWKRMALYRYGFMPYEGLYTDMNAIRADEDLDALHSAYVDQWDWEKIILREDRTNLFLQTIVREIYQVLLRTESYINGVYPLILNKKLPDTITFLNSQDMETELPSATPKEREDFFAKKYGAIFVQGIGWPLEHSNEPHDDRSPDYDDWKLNGDIIVWNPVLNSSFEISSMGIRVDAKSMKKQLEFAHATDRLELDFHKAIMEEKLPLTIGGGIGQSRLCQFFLEKRHIGEVQCSVWDNATLERAKADNACIL</sequence>
<comment type="catalytic activity">
    <reaction evidence="7">
        <text>L-aspartate + NH4(+) + ATP = L-asparagine + AMP + diphosphate + H(+)</text>
        <dbReference type="Rhea" id="RHEA:11372"/>
        <dbReference type="ChEBI" id="CHEBI:15378"/>
        <dbReference type="ChEBI" id="CHEBI:28938"/>
        <dbReference type="ChEBI" id="CHEBI:29991"/>
        <dbReference type="ChEBI" id="CHEBI:30616"/>
        <dbReference type="ChEBI" id="CHEBI:33019"/>
        <dbReference type="ChEBI" id="CHEBI:58048"/>
        <dbReference type="ChEBI" id="CHEBI:456215"/>
        <dbReference type="EC" id="6.3.1.1"/>
    </reaction>
</comment>
<dbReference type="Proteomes" id="UP000004431">
    <property type="component" value="Unassembled WGS sequence"/>
</dbReference>
<dbReference type="EC" id="6.3.1.1" evidence="7 8"/>
<dbReference type="Gene3D" id="3.30.930.10">
    <property type="entry name" value="Bira Bifunctional Protein, Domain 2"/>
    <property type="match status" value="1"/>
</dbReference>
<evidence type="ECO:0000256" key="4">
    <source>
        <dbReference type="ARBA" id="ARBA00022741"/>
    </source>
</evidence>
<keyword evidence="5 7" id="KW-0067">ATP-binding</keyword>
<evidence type="ECO:0000259" key="9">
    <source>
        <dbReference type="PROSITE" id="PS50862"/>
    </source>
</evidence>
<dbReference type="NCBIfam" id="TIGR00669">
    <property type="entry name" value="asnA"/>
    <property type="match status" value="1"/>
</dbReference>
<evidence type="ECO:0000256" key="8">
    <source>
        <dbReference type="NCBIfam" id="TIGR00669"/>
    </source>
</evidence>
<evidence type="ECO:0000256" key="1">
    <source>
        <dbReference type="ARBA" id="ARBA00022490"/>
    </source>
</evidence>
<dbReference type="PROSITE" id="PS50862">
    <property type="entry name" value="AA_TRNA_LIGASE_II"/>
    <property type="match status" value="1"/>
</dbReference>
<comment type="caution">
    <text evidence="10">The sequence shown here is derived from an EMBL/GenBank/DDBJ whole genome shotgun (WGS) entry which is preliminary data.</text>
</comment>
<keyword evidence="6 7" id="KW-0061">Asparagine biosynthesis</keyword>
<evidence type="ECO:0000256" key="5">
    <source>
        <dbReference type="ARBA" id="ARBA00022840"/>
    </source>
</evidence>
<evidence type="ECO:0000256" key="7">
    <source>
        <dbReference type="HAMAP-Rule" id="MF_00555"/>
    </source>
</evidence>
<dbReference type="InterPro" id="IPR004618">
    <property type="entry name" value="AsnA"/>
</dbReference>
<accession>A0ABN0B0P3</accession>
<evidence type="ECO:0000256" key="3">
    <source>
        <dbReference type="ARBA" id="ARBA00022605"/>
    </source>
</evidence>